<evidence type="ECO:0000256" key="2">
    <source>
        <dbReference type="ARBA" id="ARBA00022448"/>
    </source>
</evidence>
<evidence type="ECO:0000256" key="1">
    <source>
        <dbReference type="ARBA" id="ARBA00004202"/>
    </source>
</evidence>
<dbReference type="InterPro" id="IPR017871">
    <property type="entry name" value="ABC_transporter-like_CS"/>
</dbReference>
<organism evidence="11 12">
    <name type="scientific">Corynebacterium oculi</name>
    <dbReference type="NCBI Taxonomy" id="1544416"/>
    <lineage>
        <taxon>Bacteria</taxon>
        <taxon>Bacillati</taxon>
        <taxon>Actinomycetota</taxon>
        <taxon>Actinomycetes</taxon>
        <taxon>Mycobacteriales</taxon>
        <taxon>Corynebacteriaceae</taxon>
        <taxon>Corynebacterium</taxon>
    </lineage>
</organism>
<dbReference type="GO" id="GO:0005524">
    <property type="term" value="F:ATP binding"/>
    <property type="evidence" value="ECO:0007669"/>
    <property type="project" value="UniProtKB-KW"/>
</dbReference>
<dbReference type="FunFam" id="3.40.50.300:FF:000134">
    <property type="entry name" value="Iron-enterobactin ABC transporter ATP-binding protein"/>
    <property type="match status" value="1"/>
</dbReference>
<dbReference type="InterPro" id="IPR003439">
    <property type="entry name" value="ABC_transporter-like_ATP-bd"/>
</dbReference>
<dbReference type="Gene3D" id="3.40.50.300">
    <property type="entry name" value="P-loop containing nucleotide triphosphate hydrolases"/>
    <property type="match status" value="1"/>
</dbReference>
<dbReference type="OrthoDB" id="3579586at2"/>
<name>A0A0Q1A8J4_9CORY</name>
<dbReference type="SUPFAM" id="SSF52540">
    <property type="entry name" value="P-loop containing nucleoside triphosphate hydrolases"/>
    <property type="match status" value="1"/>
</dbReference>
<sequence length="259" mass="27895">MGQPLFSARGLRTGYAERQVIKDLDVDIAEGEVTCLIGPNGCGKSTLLKSMCGLLAHGGSLTFQGREIAQWPRKERARELSLLPQTPVAPPGLTVGQLIARGRHPYQSWMAQWSCQDDAVVTQAIETTGLTDLTDRPLSALSGGQRQRVWIAMTIAQDTPTTLLDEPTTYLDLSTSVEVLRLVRDLRDKSGRTAVMVLHDLNLAARYSDRLVLLSRSGTLAAAGAPEQVLTEGNLAEVFGLDAVVVEDPVSGGPLVVPR</sequence>
<dbReference type="PROSITE" id="PS50893">
    <property type="entry name" value="ABC_TRANSPORTER_2"/>
    <property type="match status" value="1"/>
</dbReference>
<keyword evidence="4" id="KW-0410">Iron transport</keyword>
<keyword evidence="7" id="KW-0408">Iron</keyword>
<evidence type="ECO:0000256" key="3">
    <source>
        <dbReference type="ARBA" id="ARBA00022475"/>
    </source>
</evidence>
<reference evidence="11 12" key="1">
    <citation type="submission" date="2015-10" db="EMBL/GenBank/DDBJ databases">
        <title>Corynebacteirum lowii and Corynebacterium oculi species nova, derived from human clinical disease and and emended description of Corynebacterium mastiditis.</title>
        <authorList>
            <person name="Bernard K."/>
            <person name="Pacheco A.L."/>
            <person name="Mcdougall C."/>
            <person name="Burtx T."/>
            <person name="Weibe D."/>
            <person name="Tyler S."/>
            <person name="Olson A.B."/>
            <person name="Cnockaert M."/>
            <person name="Eguchi H."/>
            <person name="Kuwahara T."/>
            <person name="Nakayama-Imaohji H."/>
            <person name="Boudewijins M."/>
            <person name="Van Hoecke F."/>
            <person name="Bernier A.-M."/>
            <person name="Vandamme P."/>
        </authorList>
    </citation>
    <scope>NUCLEOTIDE SEQUENCE [LARGE SCALE GENOMIC DNA]</scope>
    <source>
        <strain evidence="11 12">NML 130210</strain>
    </source>
</reference>
<evidence type="ECO:0000256" key="9">
    <source>
        <dbReference type="ARBA" id="ARBA00023136"/>
    </source>
</evidence>
<dbReference type="GO" id="GO:0006826">
    <property type="term" value="P:iron ion transport"/>
    <property type="evidence" value="ECO:0007669"/>
    <property type="project" value="UniProtKB-KW"/>
</dbReference>
<dbReference type="PANTHER" id="PTHR42771:SF2">
    <property type="entry name" value="IRON(3+)-HYDROXAMATE IMPORT ATP-BINDING PROTEIN FHUC"/>
    <property type="match status" value="1"/>
</dbReference>
<dbReference type="InterPro" id="IPR027417">
    <property type="entry name" value="P-loop_NTPase"/>
</dbReference>
<dbReference type="AlphaFoldDB" id="A0A0Q1A8J4"/>
<dbReference type="PANTHER" id="PTHR42771">
    <property type="entry name" value="IRON(3+)-HYDROXAMATE IMPORT ATP-BINDING PROTEIN FHUC"/>
    <property type="match status" value="1"/>
</dbReference>
<evidence type="ECO:0000256" key="5">
    <source>
        <dbReference type="ARBA" id="ARBA00022741"/>
    </source>
</evidence>
<dbReference type="EMBL" id="LKST01000004">
    <property type="protein sequence ID" value="KQB83092.1"/>
    <property type="molecule type" value="Genomic_DNA"/>
</dbReference>
<evidence type="ECO:0000256" key="6">
    <source>
        <dbReference type="ARBA" id="ARBA00022840"/>
    </source>
</evidence>
<protein>
    <submittedName>
        <fullName evidence="11">Putative siderophore transport system ATP-binding protein YusV</fullName>
    </submittedName>
</protein>
<evidence type="ECO:0000256" key="7">
    <source>
        <dbReference type="ARBA" id="ARBA00023004"/>
    </source>
</evidence>
<accession>A0A0Q1A8J4</accession>
<evidence type="ECO:0000313" key="11">
    <source>
        <dbReference type="EMBL" id="KQB83092.1"/>
    </source>
</evidence>
<feature type="domain" description="ABC transporter" evidence="10">
    <location>
        <begin position="6"/>
        <end position="241"/>
    </location>
</feature>
<dbReference type="InterPro" id="IPR051535">
    <property type="entry name" value="Siderophore_ABC-ATPase"/>
</dbReference>
<dbReference type="InterPro" id="IPR003593">
    <property type="entry name" value="AAA+_ATPase"/>
</dbReference>
<dbReference type="RefSeq" id="WP_055123139.1">
    <property type="nucleotide sequence ID" value="NZ_LKST01000004.1"/>
</dbReference>
<keyword evidence="12" id="KW-1185">Reference proteome</keyword>
<keyword evidence="2" id="KW-0813">Transport</keyword>
<dbReference type="STRING" id="1544416.Cocul_02064"/>
<keyword evidence="3" id="KW-1003">Cell membrane</keyword>
<keyword evidence="8" id="KW-0406">Ion transport</keyword>
<dbReference type="GO" id="GO:0016887">
    <property type="term" value="F:ATP hydrolysis activity"/>
    <property type="evidence" value="ECO:0007669"/>
    <property type="project" value="InterPro"/>
</dbReference>
<proteinExistence type="predicted"/>
<dbReference type="SMART" id="SM00382">
    <property type="entry name" value="AAA"/>
    <property type="match status" value="1"/>
</dbReference>
<evidence type="ECO:0000256" key="8">
    <source>
        <dbReference type="ARBA" id="ARBA00023065"/>
    </source>
</evidence>
<comment type="subcellular location">
    <subcellularLocation>
        <location evidence="1">Cell membrane</location>
        <topology evidence="1">Peripheral membrane protein</topology>
    </subcellularLocation>
</comment>
<dbReference type="PATRIC" id="fig|1544416.3.peg.2059"/>
<dbReference type="PROSITE" id="PS00211">
    <property type="entry name" value="ABC_TRANSPORTER_1"/>
    <property type="match status" value="1"/>
</dbReference>
<evidence type="ECO:0000313" key="12">
    <source>
        <dbReference type="Proteomes" id="UP000050517"/>
    </source>
</evidence>
<dbReference type="Pfam" id="PF00005">
    <property type="entry name" value="ABC_tran"/>
    <property type="match status" value="1"/>
</dbReference>
<gene>
    <name evidence="11" type="primary">yusV_3</name>
    <name evidence="11" type="ORF">Cocul_02064</name>
</gene>
<keyword evidence="9" id="KW-0472">Membrane</keyword>
<keyword evidence="5" id="KW-0547">Nucleotide-binding</keyword>
<evidence type="ECO:0000259" key="10">
    <source>
        <dbReference type="PROSITE" id="PS50893"/>
    </source>
</evidence>
<evidence type="ECO:0000256" key="4">
    <source>
        <dbReference type="ARBA" id="ARBA00022496"/>
    </source>
</evidence>
<dbReference type="CDD" id="cd03214">
    <property type="entry name" value="ABC_Iron-Siderophores_B12_Hemin"/>
    <property type="match status" value="1"/>
</dbReference>
<keyword evidence="6 11" id="KW-0067">ATP-binding</keyword>
<comment type="caution">
    <text evidence="11">The sequence shown here is derived from an EMBL/GenBank/DDBJ whole genome shotgun (WGS) entry which is preliminary data.</text>
</comment>
<dbReference type="Proteomes" id="UP000050517">
    <property type="component" value="Unassembled WGS sequence"/>
</dbReference>
<dbReference type="GO" id="GO:0005886">
    <property type="term" value="C:plasma membrane"/>
    <property type="evidence" value="ECO:0007669"/>
    <property type="project" value="UniProtKB-SubCell"/>
</dbReference>